<dbReference type="UniPathway" id="UPA00071"/>
<dbReference type="PANTHER" id="PTHR40392">
    <property type="entry name" value="2-PHOSPHO-L-LACTATE GUANYLYLTRANSFERASE"/>
    <property type="match status" value="1"/>
</dbReference>
<comment type="similarity">
    <text evidence="5">Belongs to the CofC family.</text>
</comment>
<dbReference type="Proteomes" id="UP000319516">
    <property type="component" value="Unassembled WGS sequence"/>
</dbReference>
<dbReference type="PANTHER" id="PTHR40392:SF1">
    <property type="entry name" value="2-PHOSPHO-L-LACTATE GUANYLYLTRANSFERASE"/>
    <property type="match status" value="1"/>
</dbReference>
<evidence type="ECO:0000256" key="1">
    <source>
        <dbReference type="ARBA" id="ARBA00022679"/>
    </source>
</evidence>
<evidence type="ECO:0000313" key="8">
    <source>
        <dbReference type="Proteomes" id="UP000319516"/>
    </source>
</evidence>
<dbReference type="SUPFAM" id="SSF53448">
    <property type="entry name" value="Nucleotide-diphospho-sugar transferases"/>
    <property type="match status" value="1"/>
</dbReference>
<dbReference type="NCBIfam" id="TIGR03552">
    <property type="entry name" value="F420_cofC"/>
    <property type="match status" value="1"/>
</dbReference>
<comment type="function">
    <text evidence="5">Guanylyltransferase that catalyzes the activation of phosphoenolpyruvate (PEP) as enolpyruvoyl-2-diphospho-5'-guanosine, via the condensation of PEP with GTP. It is involved in the biosynthesis of coenzyme F420, a hydride carrier cofactor.</text>
</comment>
<dbReference type="InterPro" id="IPR025877">
    <property type="entry name" value="MobA-like_NTP_Trfase"/>
</dbReference>
<keyword evidence="4 5" id="KW-0342">GTP-binding</keyword>
<name>A0A542YRJ0_9MICO</name>
<sequence>MVSPLPAWRLVVPVKDARLAKTRLEPPPPLTRPDLARAMARDTLEAVCRALPPADVLVVSSDEAAVRTARGLGCVVVPDPGAGLNAAVAAGLDAARTGHTGPVGVLLGDLPALRPEDLGAALAACLAHPVAVVPDAEGGGTVLLTAAAGSTLRPRFGPDSAARHADLPGAVRLPLQLPRLRRDVDDAAALAEVAALGPGRHTAALLATVRGPRTSTGSPGRPATAG</sequence>
<dbReference type="GO" id="GO:0005525">
    <property type="term" value="F:GTP binding"/>
    <property type="evidence" value="ECO:0007669"/>
    <property type="project" value="UniProtKB-KW"/>
</dbReference>
<protein>
    <recommendedName>
        <fullName evidence="5">Phosphoenolpyruvate guanylyltransferase</fullName>
        <shortName evidence="5">PEP guanylyltransferase</shortName>
        <ecNumber evidence="5">2.7.7.105</ecNumber>
    </recommendedName>
</protein>
<dbReference type="InterPro" id="IPR029044">
    <property type="entry name" value="Nucleotide-diphossugar_trans"/>
</dbReference>
<dbReference type="GO" id="GO:0052645">
    <property type="term" value="P:F420-0 metabolic process"/>
    <property type="evidence" value="ECO:0007669"/>
    <property type="project" value="UniProtKB-UniRule"/>
</dbReference>
<feature type="domain" description="MobA-like NTP transferase" evidence="6">
    <location>
        <begin position="43"/>
        <end position="144"/>
    </location>
</feature>
<feature type="binding site" evidence="5">
    <location>
        <position position="157"/>
    </location>
    <ligand>
        <name>phosphoenolpyruvate</name>
        <dbReference type="ChEBI" id="CHEBI:58702"/>
    </ligand>
</feature>
<proteinExistence type="inferred from homology"/>
<gene>
    <name evidence="5" type="primary">fbiD</name>
    <name evidence="7" type="ORF">FB467_1831</name>
</gene>
<dbReference type="EMBL" id="VFOP01000001">
    <property type="protein sequence ID" value="TQL50715.1"/>
    <property type="molecule type" value="Genomic_DNA"/>
</dbReference>
<organism evidence="7 8">
    <name type="scientific">Ornithinicoccus hortensis</name>
    <dbReference type="NCBI Taxonomy" id="82346"/>
    <lineage>
        <taxon>Bacteria</taxon>
        <taxon>Bacillati</taxon>
        <taxon>Actinomycetota</taxon>
        <taxon>Actinomycetes</taxon>
        <taxon>Micrococcales</taxon>
        <taxon>Intrasporangiaceae</taxon>
        <taxon>Ornithinicoccus</taxon>
    </lineage>
</organism>
<comment type="pathway">
    <text evidence="5">Cofactor biosynthesis; coenzyme F420 biosynthesis.</text>
</comment>
<evidence type="ECO:0000256" key="4">
    <source>
        <dbReference type="ARBA" id="ARBA00023134"/>
    </source>
</evidence>
<keyword evidence="1 5" id="KW-0808">Transferase</keyword>
<evidence type="ECO:0000256" key="5">
    <source>
        <dbReference type="HAMAP-Rule" id="MF_02114"/>
    </source>
</evidence>
<dbReference type="Pfam" id="PF12804">
    <property type="entry name" value="NTP_transf_3"/>
    <property type="match status" value="1"/>
</dbReference>
<accession>A0A542YRJ0</accession>
<dbReference type="EC" id="2.7.7.105" evidence="5"/>
<keyword evidence="3 5" id="KW-0547">Nucleotide-binding</keyword>
<evidence type="ECO:0000313" key="7">
    <source>
        <dbReference type="EMBL" id="TQL50715.1"/>
    </source>
</evidence>
<evidence type="ECO:0000256" key="2">
    <source>
        <dbReference type="ARBA" id="ARBA00022695"/>
    </source>
</evidence>
<reference evidence="7 8" key="1">
    <citation type="submission" date="2019-06" db="EMBL/GenBank/DDBJ databases">
        <title>Sequencing the genomes of 1000 actinobacteria strains.</title>
        <authorList>
            <person name="Klenk H.-P."/>
        </authorList>
    </citation>
    <scope>NUCLEOTIDE SEQUENCE [LARGE SCALE GENOMIC DNA]</scope>
    <source>
        <strain evidence="7 8">DSM 12335</strain>
    </source>
</reference>
<dbReference type="InterPro" id="IPR002835">
    <property type="entry name" value="CofC"/>
</dbReference>
<comment type="caution">
    <text evidence="7">The sequence shown here is derived from an EMBL/GenBank/DDBJ whole genome shotgun (WGS) entry which is preliminary data.</text>
</comment>
<comment type="catalytic activity">
    <reaction evidence="5">
        <text>phosphoenolpyruvate + GTP + H(+) = enolpyruvoyl-2-diphospho-5'-guanosine + diphosphate</text>
        <dbReference type="Rhea" id="RHEA:30519"/>
        <dbReference type="ChEBI" id="CHEBI:15378"/>
        <dbReference type="ChEBI" id="CHEBI:33019"/>
        <dbReference type="ChEBI" id="CHEBI:37565"/>
        <dbReference type="ChEBI" id="CHEBI:58702"/>
        <dbReference type="ChEBI" id="CHEBI:143701"/>
        <dbReference type="EC" id="2.7.7.105"/>
    </reaction>
</comment>
<dbReference type="HAMAP" id="MF_02114">
    <property type="entry name" value="CofC"/>
    <property type="match status" value="1"/>
</dbReference>
<keyword evidence="2 5" id="KW-0548">Nucleotidyltransferase</keyword>
<feature type="binding site" evidence="5">
    <location>
        <position position="160"/>
    </location>
    <ligand>
        <name>phosphoenolpyruvate</name>
        <dbReference type="ChEBI" id="CHEBI:58702"/>
    </ligand>
</feature>
<keyword evidence="8" id="KW-1185">Reference proteome</keyword>
<evidence type="ECO:0000259" key="6">
    <source>
        <dbReference type="Pfam" id="PF12804"/>
    </source>
</evidence>
<feature type="binding site" evidence="5">
    <location>
        <position position="141"/>
    </location>
    <ligand>
        <name>phosphoenolpyruvate</name>
        <dbReference type="ChEBI" id="CHEBI:58702"/>
    </ligand>
</feature>
<dbReference type="Gene3D" id="3.90.550.10">
    <property type="entry name" value="Spore Coat Polysaccharide Biosynthesis Protein SpsA, Chain A"/>
    <property type="match status" value="1"/>
</dbReference>
<dbReference type="GO" id="GO:0043814">
    <property type="term" value="F:phospholactate guanylyltransferase activity"/>
    <property type="evidence" value="ECO:0007669"/>
    <property type="project" value="InterPro"/>
</dbReference>
<evidence type="ECO:0000256" key="3">
    <source>
        <dbReference type="ARBA" id="ARBA00022741"/>
    </source>
</evidence>
<dbReference type="AlphaFoldDB" id="A0A542YRJ0"/>